<reference evidence="2 3" key="1">
    <citation type="journal article" date="2022" name="Allergy">
        <title>Genome assembly and annotation of Periplaneta americana reveal a comprehensive cockroach allergen profile.</title>
        <authorList>
            <person name="Wang L."/>
            <person name="Xiong Q."/>
            <person name="Saelim N."/>
            <person name="Wang L."/>
            <person name="Nong W."/>
            <person name="Wan A.T."/>
            <person name="Shi M."/>
            <person name="Liu X."/>
            <person name="Cao Q."/>
            <person name="Hui J.H.L."/>
            <person name="Sookrung N."/>
            <person name="Leung T.F."/>
            <person name="Tungtrongchitr A."/>
            <person name="Tsui S.K.W."/>
        </authorList>
    </citation>
    <scope>NUCLEOTIDE SEQUENCE [LARGE SCALE GENOMIC DNA]</scope>
    <source>
        <strain evidence="2">PWHHKU_190912</strain>
    </source>
</reference>
<feature type="domain" description="Reverse transcriptase" evidence="1">
    <location>
        <begin position="221"/>
        <end position="314"/>
    </location>
</feature>
<organism evidence="2 3">
    <name type="scientific">Periplaneta americana</name>
    <name type="common">American cockroach</name>
    <name type="synonym">Blatta americana</name>
    <dbReference type="NCBI Taxonomy" id="6978"/>
    <lineage>
        <taxon>Eukaryota</taxon>
        <taxon>Metazoa</taxon>
        <taxon>Ecdysozoa</taxon>
        <taxon>Arthropoda</taxon>
        <taxon>Hexapoda</taxon>
        <taxon>Insecta</taxon>
        <taxon>Pterygota</taxon>
        <taxon>Neoptera</taxon>
        <taxon>Polyneoptera</taxon>
        <taxon>Dictyoptera</taxon>
        <taxon>Blattodea</taxon>
        <taxon>Blattoidea</taxon>
        <taxon>Blattidae</taxon>
        <taxon>Blattinae</taxon>
        <taxon>Periplaneta</taxon>
    </lineage>
</organism>
<comment type="caution">
    <text evidence="2">The sequence shown here is derived from an EMBL/GenBank/DDBJ whole genome shotgun (WGS) entry which is preliminary data.</text>
</comment>
<gene>
    <name evidence="2" type="ORF">ANN_17351</name>
</gene>
<name>A0ABQ8SSQ7_PERAM</name>
<keyword evidence="3" id="KW-1185">Reference proteome</keyword>
<dbReference type="Gene3D" id="3.80.10.10">
    <property type="entry name" value="Ribonuclease Inhibitor"/>
    <property type="match status" value="1"/>
</dbReference>
<dbReference type="InterPro" id="IPR032675">
    <property type="entry name" value="LRR_dom_sf"/>
</dbReference>
<dbReference type="Pfam" id="PF13855">
    <property type="entry name" value="LRR_8"/>
    <property type="match status" value="1"/>
</dbReference>
<evidence type="ECO:0000259" key="1">
    <source>
        <dbReference type="Pfam" id="PF00078"/>
    </source>
</evidence>
<dbReference type="EMBL" id="JAJSOF020000021">
    <property type="protein sequence ID" value="KAJ4437216.1"/>
    <property type="molecule type" value="Genomic_DNA"/>
</dbReference>
<sequence>MAGLCEGGNEPSGSLKAICKYHVMNINVGNIDSLSAKCDPESTRAPTRKNNKESQCIERVATLLRDSNHTVSPYWLDDRSPLLRDVDVRASNRLLEYNVIQEVEGLAFNGSQVAKLSLKGNRALTTLHPNAFVGVKSLRYLSAEDTPFPTKSFLDHSYPPFDFLAEAHVTAHSTPQVFEAVRLLEGDEINICYDDDYDDGDDDDDGDGDDLSGITFCRILPISILPTLSKALEHIVHGQLMNYLDEHKLLDDYQSGFRHGHSTSTALLKVTEDIREAMDRGEVTALTLLDFSNAFGSVDIDLLLAKMKALHLTSEKLGSRIPTTAAHFTFRPRTTLQNMLGISHLLDSMKLIEMPAR</sequence>
<dbReference type="InterPro" id="IPR000477">
    <property type="entry name" value="RT_dom"/>
</dbReference>
<evidence type="ECO:0000313" key="3">
    <source>
        <dbReference type="Proteomes" id="UP001148838"/>
    </source>
</evidence>
<dbReference type="InterPro" id="IPR001611">
    <property type="entry name" value="Leu-rich_rpt"/>
</dbReference>
<accession>A0ABQ8SSQ7</accession>
<evidence type="ECO:0000313" key="2">
    <source>
        <dbReference type="EMBL" id="KAJ4437216.1"/>
    </source>
</evidence>
<proteinExistence type="predicted"/>
<dbReference type="Pfam" id="PF00078">
    <property type="entry name" value="RVT_1"/>
    <property type="match status" value="1"/>
</dbReference>
<protein>
    <recommendedName>
        <fullName evidence="1">Reverse transcriptase domain-containing protein</fullName>
    </recommendedName>
</protein>
<dbReference type="Proteomes" id="UP001148838">
    <property type="component" value="Unassembled WGS sequence"/>
</dbReference>